<gene>
    <name evidence="6" type="ORF">J5Y10_21205</name>
</gene>
<feature type="domain" description="Sugar 3,4-ketoisomerase QdtA cupin" evidence="5">
    <location>
        <begin position="174"/>
        <end position="296"/>
    </location>
</feature>
<comment type="similarity">
    <text evidence="1">Belongs to the transferase hexapeptide repeat family.</text>
</comment>
<evidence type="ECO:0000256" key="2">
    <source>
        <dbReference type="ARBA" id="ARBA00022679"/>
    </source>
</evidence>
<dbReference type="Gene3D" id="2.160.10.10">
    <property type="entry name" value="Hexapeptide repeat proteins"/>
    <property type="match status" value="1"/>
</dbReference>
<name>A0A940N210_9PROT</name>
<reference evidence="6" key="1">
    <citation type="submission" date="2021-03" db="EMBL/GenBank/DDBJ databases">
        <authorList>
            <person name="So Y."/>
        </authorList>
    </citation>
    <scope>NUCLEOTIDE SEQUENCE</scope>
    <source>
        <strain evidence="6">SG15</strain>
    </source>
</reference>
<dbReference type="PANTHER" id="PTHR43300">
    <property type="entry name" value="ACETYLTRANSFERASE"/>
    <property type="match status" value="1"/>
</dbReference>
<dbReference type="InterPro" id="IPR011004">
    <property type="entry name" value="Trimer_LpxA-like_sf"/>
</dbReference>
<dbReference type="CDD" id="cd03358">
    <property type="entry name" value="LbH_WxcM_N_like"/>
    <property type="match status" value="1"/>
</dbReference>
<evidence type="ECO:0000256" key="3">
    <source>
        <dbReference type="ARBA" id="ARBA00022737"/>
    </source>
</evidence>
<dbReference type="InterPro" id="IPR014710">
    <property type="entry name" value="RmlC-like_jellyroll"/>
</dbReference>
<dbReference type="AlphaFoldDB" id="A0A940N210"/>
<dbReference type="CDD" id="cd20292">
    <property type="entry name" value="cupin_QdtA-like"/>
    <property type="match status" value="1"/>
</dbReference>
<dbReference type="PANTHER" id="PTHR43300:SF4">
    <property type="entry name" value="ACYL-[ACYL-CARRIER-PROTEIN]--UDP-N-ACETYLGLUCOSAMINE O-ACYLTRANSFERASE"/>
    <property type="match status" value="1"/>
</dbReference>
<keyword evidence="3" id="KW-0677">Repeat</keyword>
<organism evidence="6 7">
    <name type="scientific">Roseomonas indoligenes</name>
    <dbReference type="NCBI Taxonomy" id="2820811"/>
    <lineage>
        <taxon>Bacteria</taxon>
        <taxon>Pseudomonadati</taxon>
        <taxon>Pseudomonadota</taxon>
        <taxon>Alphaproteobacteria</taxon>
        <taxon>Acetobacterales</taxon>
        <taxon>Roseomonadaceae</taxon>
        <taxon>Roseomonas</taxon>
    </lineage>
</organism>
<comment type="caution">
    <text evidence="6">The sequence shown here is derived from an EMBL/GenBank/DDBJ whole genome shotgun (WGS) entry which is preliminary data.</text>
</comment>
<dbReference type="SUPFAM" id="SSF51182">
    <property type="entry name" value="RmlC-like cupins"/>
    <property type="match status" value="1"/>
</dbReference>
<proteinExistence type="inferred from homology"/>
<evidence type="ECO:0000259" key="5">
    <source>
        <dbReference type="Pfam" id="PF05523"/>
    </source>
</evidence>
<dbReference type="Pfam" id="PF05523">
    <property type="entry name" value="FdtA"/>
    <property type="match status" value="1"/>
</dbReference>
<dbReference type="GO" id="GO:0016746">
    <property type="term" value="F:acyltransferase activity"/>
    <property type="evidence" value="ECO:0007669"/>
    <property type="project" value="UniProtKB-KW"/>
</dbReference>
<keyword evidence="2" id="KW-0808">Transferase</keyword>
<dbReference type="PROSITE" id="PS00101">
    <property type="entry name" value="HEXAPEP_TRANSFERASES"/>
    <property type="match status" value="1"/>
</dbReference>
<keyword evidence="4" id="KW-0012">Acyltransferase</keyword>
<protein>
    <submittedName>
        <fullName evidence="6">WxcM-like domain-containing protein</fullName>
    </submittedName>
</protein>
<sequence>MNAPRIHPQALCESDKVGPGTRVWAFAHILPGAVIGADNNICDGVFVENDVVTGDRVTVKCGVQLWDGLRVEDDVFIGPNATFTNDMFPRSRVQRDALSPTTVRRGASIGANATVLPGITIGPGAMVGAGTVITADVPANAVVVGNPARVVGYAGVEGVTALDALPPDAPCRAIAADTHRDPRGRLSHWPLESALPFTPRRLYVIDGAPDGWARGGGAYRRSHQFLIATQGAVTVAVDDGRRRLAVRLSGPEAGLHVPPGTWTLQYGHTPDAALLVLASEPYDPEERMADYLPWLAERSA</sequence>
<dbReference type="EMBL" id="JAGIZA010000016">
    <property type="protein sequence ID" value="MBP0495317.1"/>
    <property type="molecule type" value="Genomic_DNA"/>
</dbReference>
<dbReference type="SUPFAM" id="SSF51161">
    <property type="entry name" value="Trimeric LpxA-like enzymes"/>
    <property type="match status" value="1"/>
</dbReference>
<evidence type="ECO:0000313" key="6">
    <source>
        <dbReference type="EMBL" id="MBP0495317.1"/>
    </source>
</evidence>
<dbReference type="InterPro" id="IPR008894">
    <property type="entry name" value="QdtA_cupin_dom"/>
</dbReference>
<accession>A0A940N210</accession>
<evidence type="ECO:0000313" key="7">
    <source>
        <dbReference type="Proteomes" id="UP000677537"/>
    </source>
</evidence>
<dbReference type="InterPro" id="IPR018357">
    <property type="entry name" value="Hexapep_transf_CS"/>
</dbReference>
<evidence type="ECO:0000256" key="4">
    <source>
        <dbReference type="ARBA" id="ARBA00023315"/>
    </source>
</evidence>
<dbReference type="InterPro" id="IPR001451">
    <property type="entry name" value="Hexapep"/>
</dbReference>
<keyword evidence="7" id="KW-1185">Reference proteome</keyword>
<dbReference type="Gene3D" id="2.60.120.10">
    <property type="entry name" value="Jelly Rolls"/>
    <property type="match status" value="1"/>
</dbReference>
<evidence type="ECO:0000256" key="1">
    <source>
        <dbReference type="ARBA" id="ARBA00007274"/>
    </source>
</evidence>
<dbReference type="InterPro" id="IPR011051">
    <property type="entry name" value="RmlC_Cupin_sf"/>
</dbReference>
<dbReference type="InterPro" id="IPR050179">
    <property type="entry name" value="Trans_hexapeptide_repeat"/>
</dbReference>
<dbReference type="Proteomes" id="UP000677537">
    <property type="component" value="Unassembled WGS sequence"/>
</dbReference>
<dbReference type="Pfam" id="PF00132">
    <property type="entry name" value="Hexapep"/>
    <property type="match status" value="1"/>
</dbReference>
<dbReference type="RefSeq" id="WP_209376112.1">
    <property type="nucleotide sequence ID" value="NZ_JAGIZA010000016.1"/>
</dbReference>